<evidence type="ECO:0000256" key="5">
    <source>
        <dbReference type="ARBA" id="ARBA00022475"/>
    </source>
</evidence>
<proteinExistence type="inferred from homology"/>
<evidence type="ECO:0000256" key="4">
    <source>
        <dbReference type="ARBA" id="ARBA00012513"/>
    </source>
</evidence>
<keyword evidence="12" id="KW-0418">Kinase</keyword>
<dbReference type="PROSITE" id="PS50011">
    <property type="entry name" value="PROTEIN_KINASE_DOM"/>
    <property type="match status" value="1"/>
</dbReference>
<comment type="similarity">
    <text evidence="2">In the N-terminal section; belongs to the leguminous lectin family.</text>
</comment>
<evidence type="ECO:0000256" key="8">
    <source>
        <dbReference type="ARBA" id="ARBA00022692"/>
    </source>
</evidence>
<dbReference type="InterPro" id="IPR013320">
    <property type="entry name" value="ConA-like_dom_sf"/>
</dbReference>
<dbReference type="PROSITE" id="PS00108">
    <property type="entry name" value="PROTEIN_KINASE_ST"/>
    <property type="match status" value="1"/>
</dbReference>
<dbReference type="InterPro" id="IPR017441">
    <property type="entry name" value="Protein_kinase_ATP_BS"/>
</dbReference>
<protein>
    <recommendedName>
        <fullName evidence="4">non-specific serine/threonine protein kinase</fullName>
        <ecNumber evidence="4">2.7.11.1</ecNumber>
    </recommendedName>
</protein>
<dbReference type="CDD" id="cd06899">
    <property type="entry name" value="lectin_legume_LecRK_Arcelin_ConA"/>
    <property type="match status" value="1"/>
</dbReference>
<evidence type="ECO:0000256" key="18">
    <source>
        <dbReference type="PROSITE-ProRule" id="PRU10141"/>
    </source>
</evidence>
<dbReference type="SUPFAM" id="SSF49899">
    <property type="entry name" value="Concanavalin A-like lectins/glucanases"/>
    <property type="match status" value="1"/>
</dbReference>
<dbReference type="PANTHER" id="PTHR27007">
    <property type="match status" value="1"/>
</dbReference>
<evidence type="ECO:0000256" key="15">
    <source>
        <dbReference type="ARBA" id="ARBA00023136"/>
    </source>
</evidence>
<dbReference type="Pfam" id="PF00139">
    <property type="entry name" value="Lectin_legB"/>
    <property type="match status" value="1"/>
</dbReference>
<dbReference type="OMA" id="KNCINGR"/>
<dbReference type="EMBL" id="CM010717">
    <property type="protein sequence ID" value="RZC53109.1"/>
    <property type="molecule type" value="Genomic_DNA"/>
</dbReference>
<dbReference type="InterPro" id="IPR008271">
    <property type="entry name" value="Ser/Thr_kinase_AS"/>
</dbReference>
<keyword evidence="17" id="KW-0325">Glycoprotein</keyword>
<keyword evidence="13 18" id="KW-0067">ATP-binding</keyword>
<dbReference type="Pfam" id="PF00069">
    <property type="entry name" value="Pkinase"/>
    <property type="match status" value="1"/>
</dbReference>
<evidence type="ECO:0000313" key="22">
    <source>
        <dbReference type="Proteomes" id="UP000316621"/>
    </source>
</evidence>
<evidence type="ECO:0000256" key="13">
    <source>
        <dbReference type="ARBA" id="ARBA00022840"/>
    </source>
</evidence>
<keyword evidence="6" id="KW-0723">Serine/threonine-protein kinase</keyword>
<dbReference type="Proteomes" id="UP000316621">
    <property type="component" value="Chromosome 3"/>
</dbReference>
<dbReference type="SMART" id="SM00220">
    <property type="entry name" value="S_TKc"/>
    <property type="match status" value="1"/>
</dbReference>
<comment type="similarity">
    <text evidence="3">In the C-terminal section; belongs to the protein kinase superfamily. Ser/Thr protein kinase family.</text>
</comment>
<dbReference type="Gene3D" id="1.10.510.10">
    <property type="entry name" value="Transferase(Phosphotransferase) domain 1"/>
    <property type="match status" value="1"/>
</dbReference>
<dbReference type="SUPFAM" id="SSF56112">
    <property type="entry name" value="Protein kinase-like (PK-like)"/>
    <property type="match status" value="1"/>
</dbReference>
<dbReference type="PROSITE" id="PS00307">
    <property type="entry name" value="LECTIN_LEGUME_BETA"/>
    <property type="match status" value="1"/>
</dbReference>
<evidence type="ECO:0000256" key="11">
    <source>
        <dbReference type="ARBA" id="ARBA00022741"/>
    </source>
</evidence>
<evidence type="ECO:0000259" key="20">
    <source>
        <dbReference type="PROSITE" id="PS50011"/>
    </source>
</evidence>
<keyword evidence="7" id="KW-0808">Transferase</keyword>
<keyword evidence="16" id="KW-0675">Receptor</keyword>
<dbReference type="FunFam" id="1.10.510.10:FF:000240">
    <property type="entry name" value="Lectin-domain containing receptor kinase A4.3"/>
    <property type="match status" value="1"/>
</dbReference>
<evidence type="ECO:0000313" key="21">
    <source>
        <dbReference type="EMBL" id="RZC53109.1"/>
    </source>
</evidence>
<keyword evidence="11 18" id="KW-0547">Nucleotide-binding</keyword>
<dbReference type="InterPro" id="IPR011009">
    <property type="entry name" value="Kinase-like_dom_sf"/>
</dbReference>
<dbReference type="CDD" id="cd14066">
    <property type="entry name" value="STKc_IRAK"/>
    <property type="match status" value="1"/>
</dbReference>
<dbReference type="GO" id="GO:0030246">
    <property type="term" value="F:carbohydrate binding"/>
    <property type="evidence" value="ECO:0007669"/>
    <property type="project" value="UniProtKB-KW"/>
</dbReference>
<evidence type="ECO:0000256" key="16">
    <source>
        <dbReference type="ARBA" id="ARBA00023170"/>
    </source>
</evidence>
<evidence type="ECO:0000256" key="14">
    <source>
        <dbReference type="ARBA" id="ARBA00022989"/>
    </source>
</evidence>
<dbReference type="GO" id="GO:0005524">
    <property type="term" value="F:ATP binding"/>
    <property type="evidence" value="ECO:0007669"/>
    <property type="project" value="UniProtKB-UniRule"/>
</dbReference>
<keyword evidence="14 19" id="KW-1133">Transmembrane helix</keyword>
<evidence type="ECO:0000256" key="17">
    <source>
        <dbReference type="ARBA" id="ARBA00023180"/>
    </source>
</evidence>
<evidence type="ECO:0000256" key="19">
    <source>
        <dbReference type="SAM" id="Phobius"/>
    </source>
</evidence>
<dbReference type="InterPro" id="IPR000719">
    <property type="entry name" value="Prot_kinase_dom"/>
</dbReference>
<evidence type="ECO:0000256" key="12">
    <source>
        <dbReference type="ARBA" id="ARBA00022777"/>
    </source>
</evidence>
<dbReference type="PROSITE" id="PS00107">
    <property type="entry name" value="PROTEIN_KINASE_ATP"/>
    <property type="match status" value="1"/>
</dbReference>
<evidence type="ECO:0000256" key="9">
    <source>
        <dbReference type="ARBA" id="ARBA00022729"/>
    </source>
</evidence>
<accession>A0A4Y7J026</accession>
<evidence type="ECO:0000256" key="3">
    <source>
        <dbReference type="ARBA" id="ARBA00010217"/>
    </source>
</evidence>
<keyword evidence="9" id="KW-0732">Signal</keyword>
<keyword evidence="5" id="KW-1003">Cell membrane</keyword>
<evidence type="ECO:0000256" key="7">
    <source>
        <dbReference type="ARBA" id="ARBA00022679"/>
    </source>
</evidence>
<evidence type="ECO:0000256" key="10">
    <source>
        <dbReference type="ARBA" id="ARBA00022734"/>
    </source>
</evidence>
<dbReference type="InterPro" id="IPR019825">
    <property type="entry name" value="Lectin_legB_Mn/Ca_BS"/>
</dbReference>
<dbReference type="AlphaFoldDB" id="A0A4Y7J026"/>
<organism evidence="21 22">
    <name type="scientific">Papaver somniferum</name>
    <name type="common">Opium poppy</name>
    <dbReference type="NCBI Taxonomy" id="3469"/>
    <lineage>
        <taxon>Eukaryota</taxon>
        <taxon>Viridiplantae</taxon>
        <taxon>Streptophyta</taxon>
        <taxon>Embryophyta</taxon>
        <taxon>Tracheophyta</taxon>
        <taxon>Spermatophyta</taxon>
        <taxon>Magnoliopsida</taxon>
        <taxon>Ranunculales</taxon>
        <taxon>Papaveraceae</taxon>
        <taxon>Papaveroideae</taxon>
        <taxon>Papaver</taxon>
    </lineage>
</organism>
<dbReference type="STRING" id="3469.A0A4Y7J026"/>
<dbReference type="GO" id="GO:0002229">
    <property type="term" value="P:defense response to oomycetes"/>
    <property type="evidence" value="ECO:0007669"/>
    <property type="project" value="UniProtKB-ARBA"/>
</dbReference>
<gene>
    <name evidence="21" type="ORF">C5167_011960</name>
</gene>
<dbReference type="InterPro" id="IPR001220">
    <property type="entry name" value="Legume_lectin_dom"/>
</dbReference>
<dbReference type="FunFam" id="3.30.200.20:FF:000168">
    <property type="entry name" value="L-type lectin-domain containing receptor kinase IX.1"/>
    <property type="match status" value="1"/>
</dbReference>
<feature type="binding site" evidence="18">
    <location>
        <position position="382"/>
    </location>
    <ligand>
        <name>ATP</name>
        <dbReference type="ChEBI" id="CHEBI:30616"/>
    </ligand>
</feature>
<dbReference type="InterPro" id="IPR050528">
    <property type="entry name" value="L-type_Lectin-RKs"/>
</dbReference>
<dbReference type="GO" id="GO:0005886">
    <property type="term" value="C:plasma membrane"/>
    <property type="evidence" value="ECO:0007669"/>
    <property type="project" value="UniProtKB-SubCell"/>
</dbReference>
<dbReference type="EC" id="2.7.11.1" evidence="4"/>
<dbReference type="GO" id="GO:0004674">
    <property type="term" value="F:protein serine/threonine kinase activity"/>
    <property type="evidence" value="ECO:0007669"/>
    <property type="project" value="UniProtKB-KW"/>
</dbReference>
<evidence type="ECO:0000256" key="2">
    <source>
        <dbReference type="ARBA" id="ARBA00008536"/>
    </source>
</evidence>
<dbReference type="Gene3D" id="3.30.200.20">
    <property type="entry name" value="Phosphorylase Kinase, domain 1"/>
    <property type="match status" value="1"/>
</dbReference>
<feature type="transmembrane region" description="Helical" evidence="19">
    <location>
        <begin position="284"/>
        <end position="307"/>
    </location>
</feature>
<comment type="subcellular location">
    <subcellularLocation>
        <location evidence="1">Cell membrane</location>
        <topology evidence="1">Single-pass type I membrane protein</topology>
    </subcellularLocation>
</comment>
<keyword evidence="15 19" id="KW-0472">Membrane</keyword>
<keyword evidence="10" id="KW-0430">Lectin</keyword>
<evidence type="ECO:0000256" key="6">
    <source>
        <dbReference type="ARBA" id="ARBA00022527"/>
    </source>
</evidence>
<feature type="domain" description="Protein kinase" evidence="20">
    <location>
        <begin position="353"/>
        <end position="625"/>
    </location>
</feature>
<reference evidence="21 22" key="1">
    <citation type="journal article" date="2018" name="Science">
        <title>The opium poppy genome and morphinan production.</title>
        <authorList>
            <person name="Guo L."/>
            <person name="Winzer T."/>
            <person name="Yang X."/>
            <person name="Li Y."/>
            <person name="Ning Z."/>
            <person name="He Z."/>
            <person name="Teodor R."/>
            <person name="Lu Y."/>
            <person name="Bowser T.A."/>
            <person name="Graham I.A."/>
            <person name="Ye K."/>
        </authorList>
    </citation>
    <scope>NUCLEOTIDE SEQUENCE [LARGE SCALE GENOMIC DNA]</scope>
    <source>
        <strain evidence="22">cv. HN1</strain>
        <tissue evidence="21">Leaves</tissue>
    </source>
</reference>
<keyword evidence="8 19" id="KW-0812">Transmembrane</keyword>
<dbReference type="Gene3D" id="2.60.120.200">
    <property type="match status" value="1"/>
</dbReference>
<sequence length="725" mass="79823">MALYNALLSNYHLPCSIFFFFILTTLLNLPSTTNSISFTFPSSPNNDPKIHVQGDSFLAGNAIQLTKNATGNGSVGRATYSEPIQIWDPSTGRVADFSTRFSLVIETVNNTEFGGHGDGVTFFLAPFRSEVSPMFGGGFLGLMSSGAADQESQEYQFVAVELDTYKNEWDPCSSHVGVNVNSVVSVDTKAFQNGSMRNGKHVINAWVSYNSTTKKLSASLTSAENPVIGRNSTLSRRIDLSKYLPETVRVGFSAASTGMTLDNHKILSWQFNSTFRKGNGVNSLVVGLIVGLDAFGCSIGFAIFIWWSIKRRRARNSHLDAANSDSSMDDAFEKGTGPKRFLYSELVDATNNFHEAGKLGEGGFGGVYRGFLSGANLNIAVKRISKGSQQGRREYQSEVRIISKLRHRNLVQLIGWSHQRNELLLVYEFMPNRSLDKHLFRGVNVLNWEVRYKIALGLASALLYLHELWEQCVLHRDIKASNVMLDSDFNAKLGDFGLARLVDHHLGSQTTALAGTLGYLAPECIYTSKSSKESDVYSFGIVALEIACGRKPVEQNKENLVDWVWELYANGKIVEAADERLNMDFDGQQMERLLILGLWCAHPDPTTRPSIRQVMNLLNHESPLVNLPTKLPPPAYNYAYAPRLDMCKLAFASACGDYSNSQTNGSQCRCSKCSTADSSQMLTKTTAAAVSSNNQGDFVGAGTGMKKSTPFMIKVTLSSNNNSRH</sequence>
<name>A0A4Y7J026_PAPSO</name>
<keyword evidence="22" id="KW-1185">Reference proteome</keyword>
<evidence type="ECO:0000256" key="1">
    <source>
        <dbReference type="ARBA" id="ARBA00004251"/>
    </source>
</evidence>
<dbReference type="Gramene" id="RZC53109">
    <property type="protein sequence ID" value="RZC53109"/>
    <property type="gene ID" value="C5167_011960"/>
</dbReference>